<evidence type="ECO:0000313" key="3">
    <source>
        <dbReference type="Proteomes" id="UP000003860"/>
    </source>
</evidence>
<organism evidence="2 3">
    <name type="scientific">Ruminiclostridium papyrosolvens DSM 2782</name>
    <dbReference type="NCBI Taxonomy" id="588581"/>
    <lineage>
        <taxon>Bacteria</taxon>
        <taxon>Bacillati</taxon>
        <taxon>Bacillota</taxon>
        <taxon>Clostridia</taxon>
        <taxon>Eubacteriales</taxon>
        <taxon>Oscillospiraceae</taxon>
        <taxon>Ruminiclostridium</taxon>
    </lineage>
</organism>
<sequence>MSTFEALSLMFGFSMVLLTLLSVIVSITKNGKK</sequence>
<reference evidence="2" key="2">
    <citation type="submission" date="2011-01" db="EMBL/GenBank/DDBJ databases">
        <title>The Non-contiguous Finished genome of Clostridium papyrosolvens.</title>
        <authorList>
            <person name="Lucas S."/>
            <person name="Copeland A."/>
            <person name="Lapidus A."/>
            <person name="Cheng J.-F."/>
            <person name="Goodwin L."/>
            <person name="Pitluck S."/>
            <person name="Misra M."/>
            <person name="Chertkov O."/>
            <person name="Detter J.C."/>
            <person name="Han C."/>
            <person name="Tapia R."/>
            <person name="Land M."/>
            <person name="Hauser L."/>
            <person name="Kyrpides N."/>
            <person name="Ivanova N."/>
            <person name="Pagani I."/>
            <person name="Mouttaki H."/>
            <person name="He Z."/>
            <person name="Zhou J."/>
            <person name="Hemme C.L."/>
            <person name="Woyke T."/>
        </authorList>
    </citation>
    <scope>NUCLEOTIDE SEQUENCE [LARGE SCALE GENOMIC DNA]</scope>
    <source>
        <strain evidence="2">DSM 2782</strain>
    </source>
</reference>
<keyword evidence="1" id="KW-0812">Transmembrane</keyword>
<dbReference type="EMBL" id="ACXX02000015">
    <property type="protein sequence ID" value="EGD46254.1"/>
    <property type="molecule type" value="Genomic_DNA"/>
</dbReference>
<feature type="transmembrane region" description="Helical" evidence="1">
    <location>
        <begin position="6"/>
        <end position="27"/>
    </location>
</feature>
<protein>
    <submittedName>
        <fullName evidence="2">Holin-like toxin</fullName>
    </submittedName>
</protein>
<keyword evidence="1" id="KW-1133">Transmembrane helix</keyword>
<evidence type="ECO:0000256" key="1">
    <source>
        <dbReference type="SAM" id="Phobius"/>
    </source>
</evidence>
<evidence type="ECO:0000313" key="2">
    <source>
        <dbReference type="EMBL" id="EGD46254.1"/>
    </source>
</evidence>
<name>F1TH14_9FIRM</name>
<dbReference type="AlphaFoldDB" id="F1TH14"/>
<dbReference type="RefSeq" id="WP_004621604.1">
    <property type="nucleotide sequence ID" value="NZ_ACXX02000015.1"/>
</dbReference>
<keyword evidence="3" id="KW-1185">Reference proteome</keyword>
<reference evidence="2" key="1">
    <citation type="submission" date="2009-07" db="EMBL/GenBank/DDBJ databases">
        <authorList>
            <consortium name="US DOE Joint Genome Institute (JGI-PGF)"/>
            <person name="Lucas S."/>
            <person name="Copeland A."/>
            <person name="Lapidus A."/>
            <person name="Glavina del Rio T."/>
            <person name="Tice H."/>
            <person name="Bruce D."/>
            <person name="Goodwin L."/>
            <person name="Pitluck S."/>
            <person name="Larimer F."/>
            <person name="Land M.L."/>
            <person name="Mouttaki H."/>
            <person name="He Z."/>
            <person name="Zhou J."/>
            <person name="Hemme C.L."/>
        </authorList>
    </citation>
    <scope>NUCLEOTIDE SEQUENCE</scope>
    <source>
        <strain evidence="2">DSM 2782</strain>
    </source>
</reference>
<comment type="caution">
    <text evidence="2">The sequence shown here is derived from an EMBL/GenBank/DDBJ whole genome shotgun (WGS) entry which is preliminary data.</text>
</comment>
<keyword evidence="1" id="KW-0472">Membrane</keyword>
<accession>F1TH14</accession>
<dbReference type="InterPro" id="IPR031616">
    <property type="entry name" value="BsrE-like"/>
</dbReference>
<dbReference type="Pfam" id="PF16935">
    <property type="entry name" value="Hol_Tox"/>
    <property type="match status" value="1"/>
</dbReference>
<proteinExistence type="predicted"/>
<gene>
    <name evidence="2" type="ORF">Cpap_0866</name>
</gene>
<dbReference type="Proteomes" id="UP000003860">
    <property type="component" value="Unassembled WGS sequence"/>
</dbReference>
<dbReference type="STRING" id="588581.Cpap_0866"/>